<dbReference type="InterPro" id="IPR007313">
    <property type="entry name" value="FxsA"/>
</dbReference>
<dbReference type="Proteomes" id="UP000245506">
    <property type="component" value="Unassembled WGS sequence"/>
</dbReference>
<evidence type="ECO:0000256" key="2">
    <source>
        <dbReference type="SAM" id="Phobius"/>
    </source>
</evidence>
<dbReference type="Pfam" id="PF04186">
    <property type="entry name" value="FxsA"/>
    <property type="match status" value="1"/>
</dbReference>
<accession>A0A317CLF1</accession>
<keyword evidence="2" id="KW-0812">Transmembrane</keyword>
<dbReference type="GO" id="GO:0016020">
    <property type="term" value="C:membrane"/>
    <property type="evidence" value="ECO:0007669"/>
    <property type="project" value="InterPro"/>
</dbReference>
<feature type="transmembrane region" description="Helical" evidence="2">
    <location>
        <begin position="65"/>
        <end position="85"/>
    </location>
</feature>
<evidence type="ECO:0000313" key="4">
    <source>
        <dbReference type="Proteomes" id="UP000245506"/>
    </source>
</evidence>
<name>A0A317CLF1_9GAMM</name>
<dbReference type="PANTHER" id="PTHR35335:SF1">
    <property type="entry name" value="UPF0716 PROTEIN FXSA"/>
    <property type="match status" value="1"/>
</dbReference>
<dbReference type="PANTHER" id="PTHR35335">
    <property type="entry name" value="UPF0716 PROTEIN FXSA"/>
    <property type="match status" value="1"/>
</dbReference>
<feature type="compositionally biased region" description="Basic and acidic residues" evidence="1">
    <location>
        <begin position="141"/>
        <end position="153"/>
    </location>
</feature>
<feature type="transmembrane region" description="Helical" evidence="2">
    <location>
        <begin position="26"/>
        <end position="44"/>
    </location>
</feature>
<evidence type="ECO:0000256" key="1">
    <source>
        <dbReference type="SAM" id="MobiDB-lite"/>
    </source>
</evidence>
<evidence type="ECO:0000313" key="3">
    <source>
        <dbReference type="EMBL" id="PWQ99031.1"/>
    </source>
</evidence>
<dbReference type="AlphaFoldDB" id="A0A317CLF1"/>
<keyword evidence="2" id="KW-0472">Membrane</keyword>
<keyword evidence="4" id="KW-1185">Reference proteome</keyword>
<organism evidence="3 4">
    <name type="scientific">Leucothrix arctica</name>
    <dbReference type="NCBI Taxonomy" id="1481894"/>
    <lineage>
        <taxon>Bacteria</taxon>
        <taxon>Pseudomonadati</taxon>
        <taxon>Pseudomonadota</taxon>
        <taxon>Gammaproteobacteria</taxon>
        <taxon>Thiotrichales</taxon>
        <taxon>Thiotrichaceae</taxon>
        <taxon>Leucothrix</taxon>
    </lineage>
</organism>
<dbReference type="EMBL" id="QGKL01000009">
    <property type="protein sequence ID" value="PWQ99031.1"/>
    <property type="molecule type" value="Genomic_DNA"/>
</dbReference>
<dbReference type="OrthoDB" id="9792788at2"/>
<dbReference type="NCBIfam" id="NF008528">
    <property type="entry name" value="PRK11463.1-2"/>
    <property type="match status" value="1"/>
</dbReference>
<reference evidence="3 4" key="1">
    <citation type="submission" date="2018-05" db="EMBL/GenBank/DDBJ databases">
        <title>Leucothrix arctica sp. nov., isolated from Arctic seawater.</title>
        <authorList>
            <person name="Choi A."/>
            <person name="Baek K."/>
        </authorList>
    </citation>
    <scope>NUCLEOTIDE SEQUENCE [LARGE SCALE GENOMIC DNA]</scope>
    <source>
        <strain evidence="3 4">IMCC9719</strain>
    </source>
</reference>
<sequence length="153" mass="16420">MFAFLFLVVPIIEIFLLIQVGSVIGAWWTILCVVGTAVVGAYLLRQQGLSTLARFQKNMSSGVVPAKEILEGIALLIGGALLMTPGFFTDMVGFLCLIPFTRTIIVNKVLSRSSFFVGGMGGFSGSASQNRSPDGDIIDAEYTHKADQKIGKD</sequence>
<feature type="region of interest" description="Disordered" evidence="1">
    <location>
        <begin position="125"/>
        <end position="153"/>
    </location>
</feature>
<proteinExistence type="predicted"/>
<protein>
    <submittedName>
        <fullName evidence="3">Exlusion protein FxsA</fullName>
    </submittedName>
</protein>
<gene>
    <name evidence="3" type="ORF">DKT75_02305</name>
</gene>
<keyword evidence="2" id="KW-1133">Transmembrane helix</keyword>
<comment type="caution">
    <text evidence="3">The sequence shown here is derived from an EMBL/GenBank/DDBJ whole genome shotgun (WGS) entry which is preliminary data.</text>
</comment>